<proteinExistence type="predicted"/>
<reference evidence="1 2" key="1">
    <citation type="journal article" date="2015" name="Nature">
        <title>rRNA introns, odd ribosomes, and small enigmatic genomes across a large radiation of phyla.</title>
        <authorList>
            <person name="Brown C.T."/>
            <person name="Hug L.A."/>
            <person name="Thomas B.C."/>
            <person name="Sharon I."/>
            <person name="Castelle C.J."/>
            <person name="Singh A."/>
            <person name="Wilkins M.J."/>
            <person name="Williams K.H."/>
            <person name="Banfield J.F."/>
        </authorList>
    </citation>
    <scope>NUCLEOTIDE SEQUENCE [LARGE SCALE GENOMIC DNA]</scope>
</reference>
<sequence length="72" mass="8209">MNNKVILSALASDLKRISMGLQRKSFKMADRFSEEALKRKMEVSSIGLHTYMQKVLASMELSLKSQNMEEKA</sequence>
<dbReference type="Proteomes" id="UP000034004">
    <property type="component" value="Unassembled WGS sequence"/>
</dbReference>
<organism evidence="1 2">
    <name type="scientific">Candidatus Roizmanbacteria bacterium GW2011_GWC2_34_23</name>
    <dbReference type="NCBI Taxonomy" id="1618484"/>
    <lineage>
        <taxon>Bacteria</taxon>
        <taxon>Candidatus Roizmaniibacteriota</taxon>
    </lineage>
</organism>
<accession>A0A0G0BD71</accession>
<evidence type="ECO:0000313" key="2">
    <source>
        <dbReference type="Proteomes" id="UP000034004"/>
    </source>
</evidence>
<feature type="non-terminal residue" evidence="1">
    <location>
        <position position="72"/>
    </location>
</feature>
<protein>
    <submittedName>
        <fullName evidence="1">Uncharacterized protein</fullName>
    </submittedName>
</protein>
<gene>
    <name evidence="1" type="ORF">UR56_C0011G0017</name>
</gene>
<dbReference type="AlphaFoldDB" id="A0A0G0BD71"/>
<dbReference type="EMBL" id="LBPR01000011">
    <property type="protein sequence ID" value="KKP61536.1"/>
    <property type="molecule type" value="Genomic_DNA"/>
</dbReference>
<dbReference type="STRING" id="1618484.UR56_C0011G0017"/>
<evidence type="ECO:0000313" key="1">
    <source>
        <dbReference type="EMBL" id="KKP61536.1"/>
    </source>
</evidence>
<name>A0A0G0BD71_9BACT</name>
<comment type="caution">
    <text evidence="1">The sequence shown here is derived from an EMBL/GenBank/DDBJ whole genome shotgun (WGS) entry which is preliminary data.</text>
</comment>